<accession>A0A7G9Y7M2</accession>
<dbReference type="EMBL" id="MT630886">
    <property type="protein sequence ID" value="QNO44006.1"/>
    <property type="molecule type" value="Genomic_DNA"/>
</dbReference>
<sequence>MFAAKRDRSFACAAVRGCCAEHNLLDPVLPLRDRVYVKGGWNQLLRDPGLCLGRQRHRLHGGHHLPCRKTHHACDVIQPRRDLRDLVSYRLQQFLTAAPVLKFDLDIPLYRNAFQFKHVIEQFVEFG</sequence>
<reference evidence="1" key="1">
    <citation type="submission" date="2020-06" db="EMBL/GenBank/DDBJ databases">
        <title>Unique genomic features of the anaerobic methanotrophic archaea.</title>
        <authorList>
            <person name="Chadwick G.L."/>
            <person name="Skennerton C.T."/>
            <person name="Laso-Perez R."/>
            <person name="Leu A.O."/>
            <person name="Speth D.R."/>
            <person name="Yu H."/>
            <person name="Morgan-Lang C."/>
            <person name="Hatzenpichler R."/>
            <person name="Goudeau D."/>
            <person name="Malmstrom R."/>
            <person name="Brazelton W.J."/>
            <person name="Woyke T."/>
            <person name="Hallam S.J."/>
            <person name="Tyson G.W."/>
            <person name="Wegener G."/>
            <person name="Boetius A."/>
            <person name="Orphan V."/>
        </authorList>
    </citation>
    <scope>NUCLEOTIDE SEQUENCE</scope>
</reference>
<dbReference type="AlphaFoldDB" id="A0A7G9Y7M2"/>
<name>A0A7G9Y7M2_9EURY</name>
<organism evidence="1">
    <name type="scientific">Candidatus Methanogaster sp. ANME-2c ERB4</name>
    <dbReference type="NCBI Taxonomy" id="2759911"/>
    <lineage>
        <taxon>Archaea</taxon>
        <taxon>Methanobacteriati</taxon>
        <taxon>Methanobacteriota</taxon>
        <taxon>Stenosarchaea group</taxon>
        <taxon>Methanomicrobia</taxon>
        <taxon>Methanosarcinales</taxon>
        <taxon>ANME-2 cluster</taxon>
        <taxon>Candidatus Methanogasteraceae</taxon>
        <taxon>Candidatus Methanogaster</taxon>
    </lineage>
</organism>
<proteinExistence type="predicted"/>
<evidence type="ECO:0000313" key="1">
    <source>
        <dbReference type="EMBL" id="QNO44006.1"/>
    </source>
</evidence>
<protein>
    <submittedName>
        <fullName evidence="1">Uncharacterized protein</fullName>
    </submittedName>
</protein>
<gene>
    <name evidence="1" type="ORF">JJJHGJFO_00002</name>
</gene>